<dbReference type="CDD" id="cd02440">
    <property type="entry name" value="AdoMet_MTases"/>
    <property type="match status" value="1"/>
</dbReference>
<dbReference type="SUPFAM" id="SSF53335">
    <property type="entry name" value="S-adenosyl-L-methionine-dependent methyltransferases"/>
    <property type="match status" value="1"/>
</dbReference>
<evidence type="ECO:0000313" key="2">
    <source>
        <dbReference type="EMBL" id="MFC2253755.1"/>
    </source>
</evidence>
<dbReference type="Pfam" id="PF13649">
    <property type="entry name" value="Methyltransf_25"/>
    <property type="match status" value="1"/>
</dbReference>
<evidence type="ECO:0000313" key="3">
    <source>
        <dbReference type="Proteomes" id="UP001595190"/>
    </source>
</evidence>
<dbReference type="InterPro" id="IPR041698">
    <property type="entry name" value="Methyltransf_25"/>
</dbReference>
<dbReference type="GO" id="GO:0008168">
    <property type="term" value="F:methyltransferase activity"/>
    <property type="evidence" value="ECO:0007669"/>
    <property type="project" value="UniProtKB-KW"/>
</dbReference>
<dbReference type="Gene3D" id="3.40.50.150">
    <property type="entry name" value="Vaccinia Virus protein VP39"/>
    <property type="match status" value="1"/>
</dbReference>
<keyword evidence="2" id="KW-0808">Transferase</keyword>
<keyword evidence="2" id="KW-0489">Methyltransferase</keyword>
<dbReference type="RefSeq" id="WP_394314598.1">
    <property type="nucleotide sequence ID" value="NZ_JBHGPK010000022.1"/>
</dbReference>
<dbReference type="GO" id="GO:0032259">
    <property type="term" value="P:methylation"/>
    <property type="evidence" value="ECO:0007669"/>
    <property type="project" value="UniProtKB-KW"/>
</dbReference>
<proteinExistence type="predicted"/>
<dbReference type="EMBL" id="JBHGPK010000022">
    <property type="protein sequence ID" value="MFC2253755.1"/>
    <property type="molecule type" value="Genomic_DNA"/>
</dbReference>
<dbReference type="InterPro" id="IPR029063">
    <property type="entry name" value="SAM-dependent_MTases_sf"/>
</dbReference>
<sequence>MTMRDVLPFLRALNSDPLSVGAIAPSGPALAELITREITSSSGPVVELGPGTGVFTRALLARGIREDELTLLERGTEFVELLRVRFPLARVLQEDAANLGALELFGGPTAGAVISGLPLLNLPRDKVRAILAGAFEILRPGGAFYQFTYGARCPVPGPMLEELGLRAVRIGRAFANLPPATVYRIGRRGASAPR</sequence>
<comment type="caution">
    <text evidence="2">The sequence shown here is derived from an EMBL/GenBank/DDBJ whole genome shotgun (WGS) entry which is preliminary data.</text>
</comment>
<reference evidence="2 3" key="1">
    <citation type="submission" date="2024-09" db="EMBL/GenBank/DDBJ databases">
        <title>Description of Labrys sedimenti sp. nov., isolated from a diclofenac-degrading enrichment culture, and genome-based reclassification of Labrys portucalensis as a later heterotypic synonym of Labrys neptuniae.</title>
        <authorList>
            <person name="Tancsics A."/>
            <person name="Csepanyi A."/>
        </authorList>
    </citation>
    <scope>NUCLEOTIDE SEQUENCE [LARGE SCALE GENOMIC DNA]</scope>
    <source>
        <strain evidence="2 3">LMG 23412</strain>
    </source>
</reference>
<evidence type="ECO:0000259" key="1">
    <source>
        <dbReference type="Pfam" id="PF13649"/>
    </source>
</evidence>
<protein>
    <submittedName>
        <fullName evidence="2">Class I SAM-dependent methyltransferase</fullName>
    </submittedName>
</protein>
<dbReference type="Proteomes" id="UP001595190">
    <property type="component" value="Unassembled WGS sequence"/>
</dbReference>
<feature type="domain" description="Methyltransferase" evidence="1">
    <location>
        <begin position="45"/>
        <end position="142"/>
    </location>
</feature>
<name>A0ABV6ZNJ5_9HYPH</name>
<organism evidence="2 3">
    <name type="scientific">Labrys neptuniae</name>
    <dbReference type="NCBI Taxonomy" id="376174"/>
    <lineage>
        <taxon>Bacteria</taxon>
        <taxon>Pseudomonadati</taxon>
        <taxon>Pseudomonadota</taxon>
        <taxon>Alphaproteobacteria</taxon>
        <taxon>Hyphomicrobiales</taxon>
        <taxon>Xanthobacteraceae</taxon>
        <taxon>Labrys</taxon>
    </lineage>
</organism>
<accession>A0ABV6ZNJ5</accession>
<gene>
    <name evidence="2" type="ORF">ACETRX_29270</name>
</gene>